<evidence type="ECO:0000313" key="1">
    <source>
        <dbReference type="EMBL" id="MDE5413091.1"/>
    </source>
</evidence>
<name>A0ABT5VCB3_9BACI</name>
<dbReference type="EMBL" id="JAOTPO010000003">
    <property type="protein sequence ID" value="MDE5413091.1"/>
    <property type="molecule type" value="Genomic_DNA"/>
</dbReference>
<dbReference type="Pfam" id="PF14003">
    <property type="entry name" value="YlbE"/>
    <property type="match status" value="1"/>
</dbReference>
<sequence length="88" mass="10725">MRNDINMVLRSQPEIKQFIRQHPYWYRKLSRDPYQLQQLQVEVNQFYGRTFPQRMEKIQNNLQLAMMLIQMLQMNPFGGTQEPPPPME</sequence>
<comment type="caution">
    <text evidence="1">The sequence shown here is derived from an EMBL/GenBank/DDBJ whole genome shotgun (WGS) entry which is preliminary data.</text>
</comment>
<gene>
    <name evidence="1" type="ORF">N7Z68_06810</name>
</gene>
<organism evidence="1 2">
    <name type="scientific">Alkalihalobacterium chitinilyticum</name>
    <dbReference type="NCBI Taxonomy" id="2980103"/>
    <lineage>
        <taxon>Bacteria</taxon>
        <taxon>Bacillati</taxon>
        <taxon>Bacillota</taxon>
        <taxon>Bacilli</taxon>
        <taxon>Bacillales</taxon>
        <taxon>Bacillaceae</taxon>
        <taxon>Alkalihalobacterium</taxon>
    </lineage>
</organism>
<dbReference type="Proteomes" id="UP001148125">
    <property type="component" value="Unassembled WGS sequence"/>
</dbReference>
<protein>
    <submittedName>
        <fullName evidence="1">YlbE-like family protein</fullName>
    </submittedName>
</protein>
<reference evidence="1" key="1">
    <citation type="submission" date="2024-05" db="EMBL/GenBank/DDBJ databases">
        <title>Alkalihalobacillus sp. strain MEB203 novel alkaliphilic bacterium from Lonar Lake, India.</title>
        <authorList>
            <person name="Joshi A."/>
            <person name="Thite S."/>
            <person name="Mengade P."/>
        </authorList>
    </citation>
    <scope>NUCLEOTIDE SEQUENCE</scope>
    <source>
        <strain evidence="1">MEB 203</strain>
    </source>
</reference>
<evidence type="ECO:0000313" key="2">
    <source>
        <dbReference type="Proteomes" id="UP001148125"/>
    </source>
</evidence>
<proteinExistence type="predicted"/>
<dbReference type="InterPro" id="IPR025613">
    <property type="entry name" value="YlbE"/>
</dbReference>
<dbReference type="RefSeq" id="WP_275117707.1">
    <property type="nucleotide sequence ID" value="NZ_JAOTPO010000003.1"/>
</dbReference>
<accession>A0ABT5VCB3</accession>
<keyword evidence="2" id="KW-1185">Reference proteome</keyword>